<sequence length="70" mass="8262">MKTQVFKENRWLSTAPYQSMDSLVSHRYQLHTPIRTDRINFHSRNSSMFLFYRAITSHLRLGENATSTAD</sequence>
<evidence type="ECO:0000313" key="1">
    <source>
        <dbReference type="EMBL" id="MCD9641476.1"/>
    </source>
</evidence>
<accession>A0ABS8V549</accession>
<proteinExistence type="predicted"/>
<keyword evidence="2" id="KW-1185">Reference proteome</keyword>
<comment type="caution">
    <text evidence="1">The sequence shown here is derived from an EMBL/GenBank/DDBJ whole genome shotgun (WGS) entry which is preliminary data.</text>
</comment>
<gene>
    <name evidence="1" type="ORF">HAX54_027672</name>
</gene>
<dbReference type="EMBL" id="JACEIK010003376">
    <property type="protein sequence ID" value="MCD9641476.1"/>
    <property type="molecule type" value="Genomic_DNA"/>
</dbReference>
<organism evidence="1 2">
    <name type="scientific">Datura stramonium</name>
    <name type="common">Jimsonweed</name>
    <name type="synonym">Common thornapple</name>
    <dbReference type="NCBI Taxonomy" id="4076"/>
    <lineage>
        <taxon>Eukaryota</taxon>
        <taxon>Viridiplantae</taxon>
        <taxon>Streptophyta</taxon>
        <taxon>Embryophyta</taxon>
        <taxon>Tracheophyta</taxon>
        <taxon>Spermatophyta</taxon>
        <taxon>Magnoliopsida</taxon>
        <taxon>eudicotyledons</taxon>
        <taxon>Gunneridae</taxon>
        <taxon>Pentapetalae</taxon>
        <taxon>asterids</taxon>
        <taxon>lamiids</taxon>
        <taxon>Solanales</taxon>
        <taxon>Solanaceae</taxon>
        <taxon>Solanoideae</taxon>
        <taxon>Datureae</taxon>
        <taxon>Datura</taxon>
    </lineage>
</organism>
<dbReference type="Proteomes" id="UP000823775">
    <property type="component" value="Unassembled WGS sequence"/>
</dbReference>
<feature type="non-terminal residue" evidence="1">
    <location>
        <position position="70"/>
    </location>
</feature>
<evidence type="ECO:0000313" key="2">
    <source>
        <dbReference type="Proteomes" id="UP000823775"/>
    </source>
</evidence>
<reference evidence="1 2" key="1">
    <citation type="journal article" date="2021" name="BMC Genomics">
        <title>Datura genome reveals duplications of psychoactive alkaloid biosynthetic genes and high mutation rate following tissue culture.</title>
        <authorList>
            <person name="Rajewski A."/>
            <person name="Carter-House D."/>
            <person name="Stajich J."/>
            <person name="Litt A."/>
        </authorList>
    </citation>
    <scope>NUCLEOTIDE SEQUENCE [LARGE SCALE GENOMIC DNA]</scope>
    <source>
        <strain evidence="1">AR-01</strain>
    </source>
</reference>
<protein>
    <submittedName>
        <fullName evidence="1">Uncharacterized protein</fullName>
    </submittedName>
</protein>
<name>A0ABS8V549_DATST</name>